<sequence>MHLRDICVLRKVALVSEDPLYTIFPSVLFVWLIIMADLVIPMQCLLTLTLHRTSQLGQQFILLKSINPHCYYFINDLIRKCKYSFINECFFFLKLCSNLEGGEEE</sequence>
<proteinExistence type="predicted"/>
<evidence type="ECO:0000256" key="1">
    <source>
        <dbReference type="SAM" id="Phobius"/>
    </source>
</evidence>
<comment type="caution">
    <text evidence="2">The sequence shown here is derived from an EMBL/GenBank/DDBJ whole genome shotgun (WGS) entry which is preliminary data.</text>
</comment>
<dbReference type="Proteomes" id="UP001345963">
    <property type="component" value="Unassembled WGS sequence"/>
</dbReference>
<organism evidence="2 3">
    <name type="scientific">Ataeniobius toweri</name>
    <dbReference type="NCBI Taxonomy" id="208326"/>
    <lineage>
        <taxon>Eukaryota</taxon>
        <taxon>Metazoa</taxon>
        <taxon>Chordata</taxon>
        <taxon>Craniata</taxon>
        <taxon>Vertebrata</taxon>
        <taxon>Euteleostomi</taxon>
        <taxon>Actinopterygii</taxon>
        <taxon>Neopterygii</taxon>
        <taxon>Teleostei</taxon>
        <taxon>Neoteleostei</taxon>
        <taxon>Acanthomorphata</taxon>
        <taxon>Ovalentaria</taxon>
        <taxon>Atherinomorphae</taxon>
        <taxon>Cyprinodontiformes</taxon>
        <taxon>Goodeidae</taxon>
        <taxon>Ataeniobius</taxon>
    </lineage>
</organism>
<name>A0ABU7CIW8_9TELE</name>
<evidence type="ECO:0000313" key="2">
    <source>
        <dbReference type="EMBL" id="MED6262175.1"/>
    </source>
</evidence>
<keyword evidence="1" id="KW-0812">Transmembrane</keyword>
<feature type="transmembrane region" description="Helical" evidence="1">
    <location>
        <begin position="20"/>
        <end position="40"/>
    </location>
</feature>
<dbReference type="EMBL" id="JAHUTI010091749">
    <property type="protein sequence ID" value="MED6262175.1"/>
    <property type="molecule type" value="Genomic_DNA"/>
</dbReference>
<accession>A0ABU7CIW8</accession>
<keyword evidence="1" id="KW-0472">Membrane</keyword>
<reference evidence="2 3" key="1">
    <citation type="submission" date="2021-07" db="EMBL/GenBank/DDBJ databases">
        <authorList>
            <person name="Palmer J.M."/>
        </authorList>
    </citation>
    <scope>NUCLEOTIDE SEQUENCE [LARGE SCALE GENOMIC DNA]</scope>
    <source>
        <strain evidence="2 3">AT_MEX2019</strain>
        <tissue evidence="2">Muscle</tissue>
    </source>
</reference>
<protein>
    <submittedName>
        <fullName evidence="2">Uncharacterized protein</fullName>
    </submittedName>
</protein>
<feature type="non-terminal residue" evidence="2">
    <location>
        <position position="105"/>
    </location>
</feature>
<evidence type="ECO:0000313" key="3">
    <source>
        <dbReference type="Proteomes" id="UP001345963"/>
    </source>
</evidence>
<gene>
    <name evidence="2" type="ORF">ATANTOWER_015633</name>
</gene>
<keyword evidence="3" id="KW-1185">Reference proteome</keyword>
<keyword evidence="1" id="KW-1133">Transmembrane helix</keyword>